<dbReference type="OrthoDB" id="5179374at2"/>
<dbReference type="CAZy" id="AA10">
    <property type="family name" value="Auxiliary Activities 10"/>
</dbReference>
<organism evidence="4 5">
    <name type="scientific">Stackebrandtia nassauensis (strain DSM 44728 / CIP 108903 / NRRL B-16338 / NBRC 102104 / LLR-40K-21)</name>
    <dbReference type="NCBI Taxonomy" id="446470"/>
    <lineage>
        <taxon>Bacteria</taxon>
        <taxon>Bacillati</taxon>
        <taxon>Actinomycetota</taxon>
        <taxon>Actinomycetes</taxon>
        <taxon>Glycomycetales</taxon>
        <taxon>Glycomycetaceae</taxon>
        <taxon>Stackebrandtia</taxon>
    </lineage>
</organism>
<keyword evidence="5" id="KW-1185">Reference proteome</keyword>
<keyword evidence="2" id="KW-0812">Transmembrane</keyword>
<proteinExistence type="predicted"/>
<dbReference type="Gene3D" id="2.70.50.50">
    <property type="entry name" value="chitin-binding protein cbp21"/>
    <property type="match status" value="1"/>
</dbReference>
<feature type="transmembrane region" description="Helical" evidence="2">
    <location>
        <begin position="279"/>
        <end position="298"/>
    </location>
</feature>
<keyword evidence="2" id="KW-0472">Membrane</keyword>
<dbReference type="eggNOG" id="COG3397">
    <property type="taxonomic scope" value="Bacteria"/>
</dbReference>
<sequence length="306" mass="32367">MPRSPNPPVLRSLLAAAAAILVATGVTLFATVTPASAHGVTMMPGSRTYLCYLDGLTDTGEIKPDNPACADAVADGGATPLYNWFAVLDSNAAGRNVGYVPDGTICSAGDKSPYDFAAYNQARADWPITHLTSGASIQVRHSNWAAHPGAFHMYITKPGWDPTRPLAWSDLEPFWSATDPPQSGGPGGFNYYHWNVDLPQRSGQHLIFTQWVRSDSAENFFSCADVVFDGGNGEVTGIDAEVDSVTAMSWTASGHDHAGTGDAAAATPTPAQGSLWTSLWPVGAIIAFALIAALVANIRARRHRQA</sequence>
<keyword evidence="1" id="KW-0732">Signal</keyword>
<dbReference type="PANTHER" id="PTHR34823">
    <property type="entry name" value="GLCNAC-BINDING PROTEIN A"/>
    <property type="match status" value="1"/>
</dbReference>
<reference evidence="4 5" key="1">
    <citation type="journal article" date="2009" name="Stand. Genomic Sci.">
        <title>Complete genome sequence of Stackebrandtia nassauensis type strain (LLR-40K-21).</title>
        <authorList>
            <person name="Munk C."/>
            <person name="Lapidus A."/>
            <person name="Copeland A."/>
            <person name="Jando M."/>
            <person name="Mayilraj S."/>
            <person name="Glavina Del Rio T."/>
            <person name="Nolan M."/>
            <person name="Chen F."/>
            <person name="Lucas S."/>
            <person name="Tice H."/>
            <person name="Cheng J.F."/>
            <person name="Han C."/>
            <person name="Detter J.C."/>
            <person name="Bruce D."/>
            <person name="Goodwin L."/>
            <person name="Chain P."/>
            <person name="Pitluck S."/>
            <person name="Goker M."/>
            <person name="Ovchinikova G."/>
            <person name="Pati A."/>
            <person name="Ivanova N."/>
            <person name="Mavromatis K."/>
            <person name="Chen A."/>
            <person name="Palaniappan K."/>
            <person name="Land M."/>
            <person name="Hauser L."/>
            <person name="Chang Y.J."/>
            <person name="Jeffries C.D."/>
            <person name="Bristow J."/>
            <person name="Eisen J.A."/>
            <person name="Markowitz V."/>
            <person name="Hugenholtz P."/>
            <person name="Kyrpides N.C."/>
            <person name="Klenk H.P."/>
        </authorList>
    </citation>
    <scope>NUCLEOTIDE SEQUENCE [LARGE SCALE GENOMIC DNA]</scope>
    <source>
        <strain evidence="5">DSM 44728 / CIP 108903 / NRRL B-16338 / NBRC 102104 / LLR-40K-21</strain>
    </source>
</reference>
<dbReference type="RefSeq" id="WP_013018194.1">
    <property type="nucleotide sequence ID" value="NC_013947.1"/>
</dbReference>
<evidence type="ECO:0000313" key="4">
    <source>
        <dbReference type="EMBL" id="ADD42623.1"/>
    </source>
</evidence>
<dbReference type="HOGENOM" id="CLU_039396_1_0_11"/>
<dbReference type="InterPro" id="IPR004302">
    <property type="entry name" value="Cellulose/chitin-bd_N"/>
</dbReference>
<evidence type="ECO:0000256" key="2">
    <source>
        <dbReference type="SAM" id="Phobius"/>
    </source>
</evidence>
<gene>
    <name evidence="4" type="ordered locus">Snas_2948</name>
</gene>
<evidence type="ECO:0000313" key="5">
    <source>
        <dbReference type="Proteomes" id="UP000000844"/>
    </source>
</evidence>
<feature type="domain" description="Chitin-binding type-4" evidence="3">
    <location>
        <begin position="38"/>
        <end position="226"/>
    </location>
</feature>
<dbReference type="KEGG" id="sna:Snas_2948"/>
<dbReference type="PANTHER" id="PTHR34823:SF1">
    <property type="entry name" value="CHITIN-BINDING TYPE-4 DOMAIN-CONTAINING PROTEIN"/>
    <property type="match status" value="1"/>
</dbReference>
<dbReference type="AlphaFoldDB" id="D3Q9E1"/>
<dbReference type="InterPro" id="IPR051024">
    <property type="entry name" value="GlcNAc_Chitin_IntDeg"/>
</dbReference>
<dbReference type="EMBL" id="CP001778">
    <property type="protein sequence ID" value="ADD42623.1"/>
    <property type="molecule type" value="Genomic_DNA"/>
</dbReference>
<dbReference type="Pfam" id="PF03067">
    <property type="entry name" value="LPMO_10"/>
    <property type="match status" value="1"/>
</dbReference>
<protein>
    <submittedName>
        <fullName evidence="4">Chitin-binding domain 3 protein</fullName>
    </submittedName>
</protein>
<dbReference type="SUPFAM" id="SSF81296">
    <property type="entry name" value="E set domains"/>
    <property type="match status" value="1"/>
</dbReference>
<evidence type="ECO:0000256" key="1">
    <source>
        <dbReference type="ARBA" id="ARBA00022729"/>
    </source>
</evidence>
<dbReference type="Proteomes" id="UP000000844">
    <property type="component" value="Chromosome"/>
</dbReference>
<evidence type="ECO:0000259" key="3">
    <source>
        <dbReference type="Pfam" id="PF03067"/>
    </source>
</evidence>
<accession>D3Q9E1</accession>
<dbReference type="CDD" id="cd21177">
    <property type="entry name" value="LPMO_AA10"/>
    <property type="match status" value="1"/>
</dbReference>
<name>D3Q9E1_STANL</name>
<keyword evidence="2" id="KW-1133">Transmembrane helix</keyword>
<dbReference type="InterPro" id="IPR014756">
    <property type="entry name" value="Ig_E-set"/>
</dbReference>
<dbReference type="STRING" id="446470.Snas_2948"/>